<feature type="transmembrane region" description="Helical" evidence="6">
    <location>
        <begin position="441"/>
        <end position="460"/>
    </location>
</feature>
<dbReference type="Proteomes" id="UP000305948">
    <property type="component" value="Unassembled WGS sequence"/>
</dbReference>
<feature type="region of interest" description="Disordered" evidence="5">
    <location>
        <begin position="1"/>
        <end position="21"/>
    </location>
</feature>
<dbReference type="STRING" id="5364.A0A5C3NGT8"/>
<accession>A0A5C3NGT8</accession>
<dbReference type="InterPro" id="IPR020846">
    <property type="entry name" value="MFS_dom"/>
</dbReference>
<dbReference type="PANTHER" id="PTHR42718">
    <property type="entry name" value="MAJOR FACILITATOR SUPERFAMILY MULTIDRUG TRANSPORTER MFSC"/>
    <property type="match status" value="1"/>
</dbReference>
<evidence type="ECO:0000256" key="2">
    <source>
        <dbReference type="ARBA" id="ARBA00022692"/>
    </source>
</evidence>
<sequence length="534" mass="57085">MNEPRPSPPSPTRDTTSDLFTKDDRASNSMALSQSSSLSGWRAYTMIAATSGSTLLNVFSGGALTVAVPSIGRDLRFTQSDLSWPLQAFNLTYGCLLLLTGRLADKYGRRTVFLLGTALFALLSVPPIFCPDSVSFTVVMAVLGIAASLMTSSAMGLIGGNLEGALKNRAIAVLAGGQSIGFILGLLASGFLCDLHRGWRWIYVIQSALGTLFFLIGLASIPKDRVKYEREMDWVGVALSTTGLVLLIFSLSQSQNVGWATAYIPALFAISVVVLGCFVAWEHTRERAGHAVLLAPSVFIKVRFSAMILLTFFVWWAFNAQEYFITLYYQDVQLLSPSQTGLRFIPEAISGVVLNTLIGWLVEYVPGQWLNAVGACAIIASAAVFATMEPSTSYWLSAFWIMILVSGADAIYTVGNLYTLTSMDERSQGLAGGLFGTTTRLATSVGLAVSSVLSTAVSVGRSPDAASRPAPGELLRGYHAVGWLALGMAAVGLALNIIFLRRLGVLGGKRGARLRKGEVEKDRKVDTAGQIAAS</sequence>
<feature type="domain" description="Major facilitator superfamily (MFS) profile" evidence="7">
    <location>
        <begin position="46"/>
        <end position="504"/>
    </location>
</feature>
<dbReference type="AlphaFoldDB" id="A0A5C3NGT8"/>
<dbReference type="Gene3D" id="1.20.1720.10">
    <property type="entry name" value="Multidrug resistance protein D"/>
    <property type="match status" value="1"/>
</dbReference>
<dbReference type="PROSITE" id="PS00216">
    <property type="entry name" value="SUGAR_TRANSPORT_1"/>
    <property type="match status" value="1"/>
</dbReference>
<gene>
    <name evidence="8" type="ORF">OE88DRAFT_1731721</name>
</gene>
<keyword evidence="3 6" id="KW-1133">Transmembrane helix</keyword>
<evidence type="ECO:0000256" key="6">
    <source>
        <dbReference type="SAM" id="Phobius"/>
    </source>
</evidence>
<keyword evidence="4 6" id="KW-0472">Membrane</keyword>
<evidence type="ECO:0000259" key="7">
    <source>
        <dbReference type="PROSITE" id="PS50850"/>
    </source>
</evidence>
<dbReference type="SUPFAM" id="SSF103473">
    <property type="entry name" value="MFS general substrate transporter"/>
    <property type="match status" value="1"/>
</dbReference>
<proteinExistence type="predicted"/>
<feature type="compositionally biased region" description="Pro residues" evidence="5">
    <location>
        <begin position="1"/>
        <end position="11"/>
    </location>
</feature>
<organism evidence="8 9">
    <name type="scientific">Heliocybe sulcata</name>
    <dbReference type="NCBI Taxonomy" id="5364"/>
    <lineage>
        <taxon>Eukaryota</taxon>
        <taxon>Fungi</taxon>
        <taxon>Dikarya</taxon>
        <taxon>Basidiomycota</taxon>
        <taxon>Agaricomycotina</taxon>
        <taxon>Agaricomycetes</taxon>
        <taxon>Gloeophyllales</taxon>
        <taxon>Gloeophyllaceae</taxon>
        <taxon>Heliocybe</taxon>
    </lineage>
</organism>
<feature type="transmembrane region" description="Helical" evidence="6">
    <location>
        <begin position="43"/>
        <end position="64"/>
    </location>
</feature>
<reference evidence="8 9" key="1">
    <citation type="journal article" date="2019" name="Nat. Ecol. Evol.">
        <title>Megaphylogeny resolves global patterns of mushroom evolution.</title>
        <authorList>
            <person name="Varga T."/>
            <person name="Krizsan K."/>
            <person name="Foldi C."/>
            <person name="Dima B."/>
            <person name="Sanchez-Garcia M."/>
            <person name="Sanchez-Ramirez S."/>
            <person name="Szollosi G.J."/>
            <person name="Szarkandi J.G."/>
            <person name="Papp V."/>
            <person name="Albert L."/>
            <person name="Andreopoulos W."/>
            <person name="Angelini C."/>
            <person name="Antonin V."/>
            <person name="Barry K.W."/>
            <person name="Bougher N.L."/>
            <person name="Buchanan P."/>
            <person name="Buyck B."/>
            <person name="Bense V."/>
            <person name="Catcheside P."/>
            <person name="Chovatia M."/>
            <person name="Cooper J."/>
            <person name="Damon W."/>
            <person name="Desjardin D."/>
            <person name="Finy P."/>
            <person name="Geml J."/>
            <person name="Haridas S."/>
            <person name="Hughes K."/>
            <person name="Justo A."/>
            <person name="Karasinski D."/>
            <person name="Kautmanova I."/>
            <person name="Kiss B."/>
            <person name="Kocsube S."/>
            <person name="Kotiranta H."/>
            <person name="LaButti K.M."/>
            <person name="Lechner B.E."/>
            <person name="Liimatainen K."/>
            <person name="Lipzen A."/>
            <person name="Lukacs Z."/>
            <person name="Mihaltcheva S."/>
            <person name="Morgado L.N."/>
            <person name="Niskanen T."/>
            <person name="Noordeloos M.E."/>
            <person name="Ohm R.A."/>
            <person name="Ortiz-Santana B."/>
            <person name="Ovrebo C."/>
            <person name="Racz N."/>
            <person name="Riley R."/>
            <person name="Savchenko A."/>
            <person name="Shiryaev A."/>
            <person name="Soop K."/>
            <person name="Spirin V."/>
            <person name="Szebenyi C."/>
            <person name="Tomsovsky M."/>
            <person name="Tulloss R.E."/>
            <person name="Uehling J."/>
            <person name="Grigoriev I.V."/>
            <person name="Vagvolgyi C."/>
            <person name="Papp T."/>
            <person name="Martin F.M."/>
            <person name="Miettinen O."/>
            <person name="Hibbett D.S."/>
            <person name="Nagy L.G."/>
        </authorList>
    </citation>
    <scope>NUCLEOTIDE SEQUENCE [LARGE SCALE GENOMIC DNA]</scope>
    <source>
        <strain evidence="8 9">OMC1185</strain>
    </source>
</reference>
<comment type="subcellular location">
    <subcellularLocation>
        <location evidence="1">Membrane</location>
        <topology evidence="1">Multi-pass membrane protein</topology>
    </subcellularLocation>
</comment>
<evidence type="ECO:0000256" key="1">
    <source>
        <dbReference type="ARBA" id="ARBA00004141"/>
    </source>
</evidence>
<feature type="transmembrane region" description="Helical" evidence="6">
    <location>
        <begin position="369"/>
        <end position="388"/>
    </location>
</feature>
<evidence type="ECO:0000256" key="3">
    <source>
        <dbReference type="ARBA" id="ARBA00022989"/>
    </source>
</evidence>
<evidence type="ECO:0000313" key="9">
    <source>
        <dbReference type="Proteomes" id="UP000305948"/>
    </source>
</evidence>
<dbReference type="GO" id="GO:0016020">
    <property type="term" value="C:membrane"/>
    <property type="evidence" value="ECO:0007669"/>
    <property type="project" value="UniProtKB-SubCell"/>
</dbReference>
<keyword evidence="2 6" id="KW-0812">Transmembrane</keyword>
<feature type="transmembrane region" description="Helical" evidence="6">
    <location>
        <begin position="344"/>
        <end position="362"/>
    </location>
</feature>
<feature type="transmembrane region" description="Helical" evidence="6">
    <location>
        <begin position="293"/>
        <end position="318"/>
    </location>
</feature>
<feature type="transmembrane region" description="Helical" evidence="6">
    <location>
        <begin position="394"/>
        <end position="420"/>
    </location>
</feature>
<feature type="transmembrane region" description="Helical" evidence="6">
    <location>
        <begin position="198"/>
        <end position="221"/>
    </location>
</feature>
<dbReference type="EMBL" id="ML213504">
    <property type="protein sequence ID" value="TFK56095.1"/>
    <property type="molecule type" value="Genomic_DNA"/>
</dbReference>
<dbReference type="InterPro" id="IPR005829">
    <property type="entry name" value="Sugar_transporter_CS"/>
</dbReference>
<dbReference type="Gene3D" id="1.20.1250.20">
    <property type="entry name" value="MFS general substrate transporter like domains"/>
    <property type="match status" value="1"/>
</dbReference>
<evidence type="ECO:0000313" key="8">
    <source>
        <dbReference type="EMBL" id="TFK56095.1"/>
    </source>
</evidence>
<dbReference type="Pfam" id="PF07690">
    <property type="entry name" value="MFS_1"/>
    <property type="match status" value="1"/>
</dbReference>
<protein>
    <submittedName>
        <fullName evidence="8">MFS general substrate transporter</fullName>
    </submittedName>
</protein>
<keyword evidence="9" id="KW-1185">Reference proteome</keyword>
<evidence type="ECO:0000256" key="4">
    <source>
        <dbReference type="ARBA" id="ARBA00023136"/>
    </source>
</evidence>
<dbReference type="PROSITE" id="PS50850">
    <property type="entry name" value="MFS"/>
    <property type="match status" value="1"/>
</dbReference>
<dbReference type="GO" id="GO:0022857">
    <property type="term" value="F:transmembrane transporter activity"/>
    <property type="evidence" value="ECO:0007669"/>
    <property type="project" value="InterPro"/>
</dbReference>
<feature type="transmembrane region" description="Helical" evidence="6">
    <location>
        <begin position="257"/>
        <end position="281"/>
    </location>
</feature>
<dbReference type="OrthoDB" id="440755at2759"/>
<dbReference type="InterPro" id="IPR036259">
    <property type="entry name" value="MFS_trans_sf"/>
</dbReference>
<feature type="transmembrane region" description="Helical" evidence="6">
    <location>
        <begin position="111"/>
        <end position="129"/>
    </location>
</feature>
<dbReference type="PANTHER" id="PTHR42718:SF10">
    <property type="entry name" value="TRANSPORTER, PUTATIVE (AFU_ORTHOLOGUE AFUA_8G06760)-RELATED"/>
    <property type="match status" value="1"/>
</dbReference>
<feature type="transmembrane region" description="Helical" evidence="6">
    <location>
        <begin position="135"/>
        <end position="158"/>
    </location>
</feature>
<feature type="transmembrane region" description="Helical" evidence="6">
    <location>
        <begin position="480"/>
        <end position="500"/>
    </location>
</feature>
<name>A0A5C3NGT8_9AGAM</name>
<evidence type="ECO:0000256" key="5">
    <source>
        <dbReference type="SAM" id="MobiDB-lite"/>
    </source>
</evidence>
<feature type="transmembrane region" description="Helical" evidence="6">
    <location>
        <begin position="170"/>
        <end position="192"/>
    </location>
</feature>
<dbReference type="InterPro" id="IPR011701">
    <property type="entry name" value="MFS"/>
</dbReference>
<feature type="transmembrane region" description="Helical" evidence="6">
    <location>
        <begin position="233"/>
        <end position="251"/>
    </location>
</feature>